<feature type="region of interest" description="Disordered" evidence="1">
    <location>
        <begin position="1"/>
        <end position="21"/>
    </location>
</feature>
<evidence type="ECO:0000313" key="2">
    <source>
        <dbReference type="EMBL" id="ATS92308.1"/>
    </source>
</evidence>
<evidence type="ECO:0000313" key="3">
    <source>
        <dbReference type="Proteomes" id="UP000241675"/>
    </source>
</evidence>
<dbReference type="EMBL" id="MG189906">
    <property type="protein sequence ID" value="ATS92308.1"/>
    <property type="molecule type" value="Genomic_DNA"/>
</dbReference>
<feature type="compositionally biased region" description="Low complexity" evidence="1">
    <location>
        <begin position="11"/>
        <end position="21"/>
    </location>
</feature>
<sequence>MSENEEQGGSQVQEAAPQEQVVTAGKTKVKDDLFVSIAQEIEGLSKTKALNLADKLNENIEVDYFRLGGVLKVIYENTWFEGHESFGAFVADKFGFAERKAKYLMEIYDHLVTKQIPFEKVSGLGWTKLKDLARHLTLENVDEWVAKALPLTVSELQALLKGSNGDAEGTTKVTSDEQTLKFKFKNDQVETVTSALNKAKAEVNTTYDTVALEAICTGYLGGSVGIAATGASLEEQMKSAGAKGVLELFDQLFPSVEITIDSMGEEG</sequence>
<reference evidence="2 3" key="2">
    <citation type="submission" date="2017-11" db="EMBL/GenBank/DDBJ databases">
        <title>Lysogenic conversion of Stenotrophomonas maltophilia by temperate phage DLP4.</title>
        <authorList>
            <person name="Dennis J."/>
            <person name="Stothard P."/>
        </authorList>
    </citation>
    <scope>NUCLEOTIDE SEQUENCE [LARGE SCALE GENOMIC DNA]</scope>
</reference>
<dbReference type="Proteomes" id="UP000241675">
    <property type="component" value="Segment"/>
</dbReference>
<name>A0A2D2W2E3_9CAUD</name>
<reference evidence="3" key="1">
    <citation type="submission" date="2017-10" db="EMBL/GenBank/DDBJ databases">
        <authorList>
            <person name="Peters D.L."/>
        </authorList>
    </citation>
    <scope>NUCLEOTIDE SEQUENCE [LARGE SCALE GENOMIC DNA]</scope>
</reference>
<protein>
    <submittedName>
        <fullName evidence="2">Uncharacterized protein</fullName>
    </submittedName>
</protein>
<proteinExistence type="predicted"/>
<evidence type="ECO:0000256" key="1">
    <source>
        <dbReference type="SAM" id="MobiDB-lite"/>
    </source>
</evidence>
<keyword evidence="3" id="KW-1185">Reference proteome</keyword>
<gene>
    <name evidence="2" type="ORF">DLP05_067</name>
</gene>
<accession>A0A2D2W2E3</accession>
<dbReference type="OrthoDB" id="36143at10239"/>
<organism evidence="2 3">
    <name type="scientific">Stenotrophomonas phage vB_SmaS_DLP_5</name>
    <dbReference type="NCBI Taxonomy" id="2044561"/>
    <lineage>
        <taxon>Viruses</taxon>
        <taxon>Duplodnaviria</taxon>
        <taxon>Heunggongvirae</taxon>
        <taxon>Uroviricota</taxon>
        <taxon>Caudoviricetes</taxon>
        <taxon>Delepquintavirus</taxon>
        <taxon>Delepquintavirus DLP5</taxon>
    </lineage>
</organism>